<reference evidence="1 2" key="1">
    <citation type="submission" date="2017-02" db="EMBL/GenBank/DDBJ databases">
        <title>Bacillus pseudomycoides isolate FSL K6-0042.</title>
        <authorList>
            <person name="Kovac J."/>
        </authorList>
    </citation>
    <scope>NUCLEOTIDE SEQUENCE [LARGE SCALE GENOMIC DNA]</scope>
    <source>
        <strain evidence="1 2">FSL K6-0042</strain>
    </source>
</reference>
<accession>A0A1Y3MEV2</accession>
<dbReference type="RefSeq" id="WP_016113942.1">
    <property type="nucleotide sequence ID" value="NZ_CP189809.1"/>
</dbReference>
<dbReference type="EMBL" id="MWPX01000009">
    <property type="protein sequence ID" value="OUM48949.1"/>
    <property type="molecule type" value="Genomic_DNA"/>
</dbReference>
<organism evidence="1 2">
    <name type="scientific">Bacillus pseudomycoides</name>
    <dbReference type="NCBI Taxonomy" id="64104"/>
    <lineage>
        <taxon>Bacteria</taxon>
        <taxon>Bacillati</taxon>
        <taxon>Bacillota</taxon>
        <taxon>Bacilli</taxon>
        <taxon>Bacillales</taxon>
        <taxon>Bacillaceae</taxon>
        <taxon>Bacillus</taxon>
        <taxon>Bacillus cereus group</taxon>
    </lineage>
</organism>
<evidence type="ECO:0000313" key="2">
    <source>
        <dbReference type="Proteomes" id="UP000195321"/>
    </source>
</evidence>
<proteinExistence type="predicted"/>
<dbReference type="Gene3D" id="3.40.50.1240">
    <property type="entry name" value="Phosphoglycerate mutase-like"/>
    <property type="match status" value="1"/>
</dbReference>
<comment type="caution">
    <text evidence="1">The sequence shown here is derived from an EMBL/GenBank/DDBJ whole genome shotgun (WGS) entry which is preliminary data.</text>
</comment>
<sequence length="200" mass="22664">MRISFIRHGRLNNVTESMTVSSFHKWMEQYDLDGMKKSMDIPIETVEVIESAKLIVTSNQKRAVQSAAELTNSLSFIQSSLFREAEVPSSFFVPKWVKCKPEVWTFIGRTLWMVGYSKGVESYREVQGRAKQAADTLVGYALVHGHIALIGHSYFNTMIGAELRARGWSGPPIFYGKPWSCTEYTFHEAMNGNILNTNLT</sequence>
<gene>
    <name evidence="1" type="ORF">BW425_10630</name>
</gene>
<dbReference type="SUPFAM" id="SSF53254">
    <property type="entry name" value="Phosphoglycerate mutase-like"/>
    <property type="match status" value="1"/>
</dbReference>
<dbReference type="Proteomes" id="UP000195321">
    <property type="component" value="Unassembled WGS sequence"/>
</dbReference>
<evidence type="ECO:0000313" key="1">
    <source>
        <dbReference type="EMBL" id="OUM48949.1"/>
    </source>
</evidence>
<name>A0A1Y3MEV2_9BACI</name>
<dbReference type="AlphaFoldDB" id="A0A1Y3MEV2"/>
<protein>
    <submittedName>
        <fullName evidence="1">Histidine phosphatase family protein</fullName>
    </submittedName>
</protein>
<dbReference type="InterPro" id="IPR029033">
    <property type="entry name" value="His_PPase_superfam"/>
</dbReference>